<dbReference type="Pfam" id="PF08314">
    <property type="entry name" value="Sec39"/>
    <property type="match status" value="1"/>
</dbReference>
<dbReference type="AlphaFoldDB" id="A0A9P7BR40"/>
<protein>
    <recommendedName>
        <fullName evidence="9">Sec39 domain-containing protein</fullName>
    </recommendedName>
</protein>
<dbReference type="GO" id="GO:0015031">
    <property type="term" value="P:protein transport"/>
    <property type="evidence" value="ECO:0007669"/>
    <property type="project" value="UniProtKB-KW"/>
</dbReference>
<evidence type="ECO:0000256" key="1">
    <source>
        <dbReference type="ARBA" id="ARBA00004240"/>
    </source>
</evidence>
<feature type="domain" description="KNTC1 first ARM-repeats" evidence="6">
    <location>
        <begin position="13"/>
        <end position="160"/>
    </location>
</feature>
<comment type="subcellular location">
    <subcellularLocation>
        <location evidence="1">Endoplasmic reticulum</location>
    </subcellularLocation>
</comment>
<evidence type="ECO:0008006" key="9">
    <source>
        <dbReference type="Google" id="ProtNLM"/>
    </source>
</evidence>
<keyword evidence="4" id="KW-0653">Protein transport</keyword>
<dbReference type="GO" id="GO:0070939">
    <property type="term" value="C:Dsl1/NZR complex"/>
    <property type="evidence" value="ECO:0007669"/>
    <property type="project" value="TreeGrafter"/>
</dbReference>
<accession>A0A9P7BR40</accession>
<keyword evidence="8" id="KW-1185">Reference proteome</keyword>
<proteinExistence type="predicted"/>
<organism evidence="7 8">
    <name type="scientific">Rhizopus oryzae</name>
    <name type="common">Mucormycosis agent</name>
    <name type="synonym">Rhizopus arrhizus var. delemar</name>
    <dbReference type="NCBI Taxonomy" id="64495"/>
    <lineage>
        <taxon>Eukaryota</taxon>
        <taxon>Fungi</taxon>
        <taxon>Fungi incertae sedis</taxon>
        <taxon>Mucoromycota</taxon>
        <taxon>Mucoromycotina</taxon>
        <taxon>Mucoromycetes</taxon>
        <taxon>Mucorales</taxon>
        <taxon>Mucorineae</taxon>
        <taxon>Rhizopodaceae</taxon>
        <taxon>Rhizopus</taxon>
    </lineage>
</organism>
<dbReference type="EMBL" id="JAANQT010001056">
    <property type="protein sequence ID" value="KAG1306829.1"/>
    <property type="molecule type" value="Genomic_DNA"/>
</dbReference>
<evidence type="ECO:0000313" key="7">
    <source>
        <dbReference type="EMBL" id="KAG1306829.1"/>
    </source>
</evidence>
<dbReference type="InterPro" id="IPR013244">
    <property type="entry name" value="Sec39_domain"/>
</dbReference>
<reference evidence="7" key="1">
    <citation type="journal article" date="2020" name="Microb. Genom.">
        <title>Genetic diversity of clinical and environmental Mucorales isolates obtained from an investigation of mucormycosis cases among solid organ transplant recipients.</title>
        <authorList>
            <person name="Nguyen M.H."/>
            <person name="Kaul D."/>
            <person name="Muto C."/>
            <person name="Cheng S.J."/>
            <person name="Richter R.A."/>
            <person name="Bruno V.M."/>
            <person name="Liu G."/>
            <person name="Beyhan S."/>
            <person name="Sundermann A.J."/>
            <person name="Mounaud S."/>
            <person name="Pasculle A.W."/>
            <person name="Nierman W.C."/>
            <person name="Driscoll E."/>
            <person name="Cumbie R."/>
            <person name="Clancy C.J."/>
            <person name="Dupont C.L."/>
        </authorList>
    </citation>
    <scope>NUCLEOTIDE SEQUENCE</scope>
    <source>
        <strain evidence="7">GL11</strain>
    </source>
</reference>
<evidence type="ECO:0000259" key="6">
    <source>
        <dbReference type="Pfam" id="PF24520"/>
    </source>
</evidence>
<evidence type="ECO:0000313" key="8">
    <source>
        <dbReference type="Proteomes" id="UP000716291"/>
    </source>
</evidence>
<evidence type="ECO:0000256" key="2">
    <source>
        <dbReference type="ARBA" id="ARBA00022448"/>
    </source>
</evidence>
<dbReference type="PANTHER" id="PTHR15922:SF2">
    <property type="entry name" value="NBAS SUBUNIT OF NRZ TETHERING COMPLEX"/>
    <property type="match status" value="1"/>
</dbReference>
<dbReference type="PANTHER" id="PTHR15922">
    <property type="entry name" value="NEUROBLASTOMA-AMPLIFIED SEQUENCE"/>
    <property type="match status" value="1"/>
</dbReference>
<dbReference type="InterPro" id="IPR055403">
    <property type="entry name" value="ARM_KNTC1_1st"/>
</dbReference>
<dbReference type="Pfam" id="PF24520">
    <property type="entry name" value="ARM_KNTC1_1st"/>
    <property type="match status" value="1"/>
</dbReference>
<gene>
    <name evidence="7" type="ORF">G6F64_007288</name>
</gene>
<keyword evidence="3" id="KW-0256">Endoplasmic reticulum</keyword>
<dbReference type="GO" id="GO:0006890">
    <property type="term" value="P:retrograde vesicle-mediated transport, Golgi to endoplasmic reticulum"/>
    <property type="evidence" value="ECO:0007669"/>
    <property type="project" value="InterPro"/>
</dbReference>
<dbReference type="GO" id="GO:0000149">
    <property type="term" value="F:SNARE binding"/>
    <property type="evidence" value="ECO:0007669"/>
    <property type="project" value="TreeGrafter"/>
</dbReference>
<evidence type="ECO:0000256" key="4">
    <source>
        <dbReference type="ARBA" id="ARBA00022927"/>
    </source>
</evidence>
<name>A0A9P7BR40_RHIOR</name>
<sequence>MEQPSIRDLLIHLKQKNYQAALDLATELDLDKDVVYKTQWTHFRKEKEPHIESRHLEFLPLVKDDAWVVTQCLETLANQPQVQRELIQLGQERIMKQTKSIIAQLNPHYQPTSQEKTWLRTRYYFLQYSDRLETMTKLWPSLSETAPSFAEAYSQFRDCNLIALAIESARNENNTLLDALFLHHGRQLLPYRLFILSQIPETSDPSQFDLPHVTHDREDRWLEEPWRAELDVVEQDWVQDLIRLDVPEEAAYAARLQDGIQATAYPASSEVVADWYMERAQAADAIGLSSNALEIIRYAQVMGVTHIEEKLSEYDWLCKYIYCSNDHERYVDLEKFRQMSNYEILEGLLQTTNSNTVVDDMLHLALPWLEVSKNRKVIDEDEDEEKPEFLLHRWLLDTRVVDDHLDWCCLVCEHSKPTMATEDRIIKDDLDLSRLVLAIMYSSDGSDMDNLVRLFECLPIFPDNTPQQENETTEMATILPYASTPLGVFSALQSVGPFGLTKMMDTLQRHLSSAEVLARYHAHVPLRWYLEEQSVKSQQQLCIRMASQAAGGVETGGARFDRDDDWRELLDDMIRLRDNGQDIFGKLDSAIVLEIFFSSLLRCARFKLAKELILGGNKLIDITKAEKLVIDAEREFFDNATSGDMDSGSLKQAWECLKILPPTTEIKKEMDLIEATHIIITEFNVQHQPGIPLMPIQVRQSEDRLEFVSKLMNTRRDVYNNHEKVLHLVRRLGYAEDDVLAKVKTLSMLASTALVEEDYLQSYRLCQIAVDMAQNKPSKKPKAYNDQVDQAAWQICFNLGKLHTFEDINRRLDVLSMAMTLSPVENIRDVLAVWRELDATKPSQIDLAQLDADRYEAETQQSMKWQGLLQNASKQWGFGDLLAGGSGEHGEGGKRKRDIVRNVVGNWLF</sequence>
<feature type="domain" description="Sec39" evidence="5">
    <location>
        <begin position="162"/>
        <end position="839"/>
    </location>
</feature>
<dbReference type="Proteomes" id="UP000716291">
    <property type="component" value="Unassembled WGS sequence"/>
</dbReference>
<evidence type="ECO:0000256" key="3">
    <source>
        <dbReference type="ARBA" id="ARBA00022824"/>
    </source>
</evidence>
<keyword evidence="2" id="KW-0813">Transport</keyword>
<evidence type="ECO:0000259" key="5">
    <source>
        <dbReference type="Pfam" id="PF08314"/>
    </source>
</evidence>
<comment type="caution">
    <text evidence="7">The sequence shown here is derived from an EMBL/GenBank/DDBJ whole genome shotgun (WGS) entry which is preliminary data.</text>
</comment>